<dbReference type="GO" id="GO:0008233">
    <property type="term" value="F:peptidase activity"/>
    <property type="evidence" value="ECO:0007669"/>
    <property type="project" value="UniProtKB-KW"/>
</dbReference>
<dbReference type="Gene3D" id="1.10.1780.10">
    <property type="entry name" value="Clp, N-terminal domain"/>
    <property type="match status" value="1"/>
</dbReference>
<dbReference type="PROSITE" id="PS51903">
    <property type="entry name" value="CLP_R"/>
    <property type="match status" value="1"/>
</dbReference>
<accession>A0A5C5ZFU4</accession>
<evidence type="ECO:0000256" key="2">
    <source>
        <dbReference type="SAM" id="MobiDB-lite"/>
    </source>
</evidence>
<evidence type="ECO:0000313" key="4">
    <source>
        <dbReference type="EMBL" id="TWT85980.1"/>
    </source>
</evidence>
<feature type="domain" description="Clp R" evidence="3">
    <location>
        <begin position="4"/>
        <end position="144"/>
    </location>
</feature>
<keyword evidence="4" id="KW-0378">Hydrolase</keyword>
<keyword evidence="4" id="KW-0547">Nucleotide-binding</keyword>
<proteinExistence type="predicted"/>
<evidence type="ECO:0000259" key="3">
    <source>
        <dbReference type="PROSITE" id="PS51903"/>
    </source>
</evidence>
<feature type="region of interest" description="Disordered" evidence="2">
    <location>
        <begin position="62"/>
        <end position="84"/>
    </location>
</feature>
<reference evidence="4 5" key="1">
    <citation type="submission" date="2019-02" db="EMBL/GenBank/DDBJ databases">
        <title>Deep-cultivation of Planctomycetes and their phenomic and genomic characterization uncovers novel biology.</title>
        <authorList>
            <person name="Wiegand S."/>
            <person name="Jogler M."/>
            <person name="Boedeker C."/>
            <person name="Pinto D."/>
            <person name="Vollmers J."/>
            <person name="Rivas-Marin E."/>
            <person name="Kohn T."/>
            <person name="Peeters S.H."/>
            <person name="Heuer A."/>
            <person name="Rast P."/>
            <person name="Oberbeckmann S."/>
            <person name="Bunk B."/>
            <person name="Jeske O."/>
            <person name="Meyerdierks A."/>
            <person name="Storesund J.E."/>
            <person name="Kallscheuer N."/>
            <person name="Luecker S."/>
            <person name="Lage O.M."/>
            <person name="Pohl T."/>
            <person name="Merkel B.J."/>
            <person name="Hornburger P."/>
            <person name="Mueller R.-W."/>
            <person name="Bruemmer F."/>
            <person name="Labrenz M."/>
            <person name="Spormann A.M."/>
            <person name="Op Den Camp H."/>
            <person name="Overmann J."/>
            <person name="Amann R."/>
            <person name="Jetten M.S.M."/>
            <person name="Mascher T."/>
            <person name="Medema M.H."/>
            <person name="Devos D.P."/>
            <person name="Kaster A.-K."/>
            <person name="Ovreas L."/>
            <person name="Rohde M."/>
            <person name="Galperin M.Y."/>
            <person name="Jogler C."/>
        </authorList>
    </citation>
    <scope>NUCLEOTIDE SEQUENCE [LARGE SCALE GENOMIC DNA]</scope>
    <source>
        <strain evidence="4 5">Pla123a</strain>
    </source>
</reference>
<dbReference type="Proteomes" id="UP000318478">
    <property type="component" value="Unassembled WGS sequence"/>
</dbReference>
<keyword evidence="5" id="KW-1185">Reference proteome</keyword>
<keyword evidence="4" id="KW-0067">ATP-binding</keyword>
<evidence type="ECO:0000256" key="1">
    <source>
        <dbReference type="PROSITE-ProRule" id="PRU01251"/>
    </source>
</evidence>
<keyword evidence="1" id="KW-0677">Repeat</keyword>
<protein>
    <submittedName>
        <fullName evidence="4">ATP-dependent Clp protease ATP-binding subunit ClpC1</fullName>
    </submittedName>
</protein>
<dbReference type="SUPFAM" id="SSF81923">
    <property type="entry name" value="Double Clp-N motif"/>
    <property type="match status" value="1"/>
</dbReference>
<name>A0A5C5ZFU4_9BACT</name>
<comment type="caution">
    <text evidence="4">The sequence shown here is derived from an EMBL/GenBank/DDBJ whole genome shotgun (WGS) entry which is preliminary data.</text>
</comment>
<dbReference type="InterPro" id="IPR004176">
    <property type="entry name" value="Clp_R_N"/>
</dbReference>
<dbReference type="GO" id="GO:0005524">
    <property type="term" value="F:ATP binding"/>
    <property type="evidence" value="ECO:0007669"/>
    <property type="project" value="UniProtKB-KW"/>
</dbReference>
<organism evidence="4 5">
    <name type="scientific">Posidoniimonas polymericola</name>
    <dbReference type="NCBI Taxonomy" id="2528002"/>
    <lineage>
        <taxon>Bacteria</taxon>
        <taxon>Pseudomonadati</taxon>
        <taxon>Planctomycetota</taxon>
        <taxon>Planctomycetia</taxon>
        <taxon>Pirellulales</taxon>
        <taxon>Lacipirellulaceae</taxon>
        <taxon>Posidoniimonas</taxon>
    </lineage>
</organism>
<dbReference type="InterPro" id="IPR036628">
    <property type="entry name" value="Clp_N_dom_sf"/>
</dbReference>
<sequence length="148" mass="15747">MVKPEKMTDRSRRVLAMAGEEANARGADAVEPQHLLLGLLRDQGLAQCALGNAAGLDYEKYSATLPHPNDQGGPQRELPFSEQSQSALDAAIEELSPLGHNYVGTEHLLLGLARESGGAESLDLASLGTSFSEIRAEVYGILGHDVPQ</sequence>
<gene>
    <name evidence="4" type="primary">clpC1</name>
    <name evidence="4" type="ORF">Pla123a_07880</name>
</gene>
<evidence type="ECO:0000313" key="5">
    <source>
        <dbReference type="Proteomes" id="UP000318478"/>
    </source>
</evidence>
<dbReference type="GO" id="GO:0006508">
    <property type="term" value="P:proteolysis"/>
    <property type="evidence" value="ECO:0007669"/>
    <property type="project" value="UniProtKB-KW"/>
</dbReference>
<dbReference type="EMBL" id="SJPO01000001">
    <property type="protein sequence ID" value="TWT85980.1"/>
    <property type="molecule type" value="Genomic_DNA"/>
</dbReference>
<keyword evidence="4" id="KW-0645">Protease</keyword>
<dbReference type="AlphaFoldDB" id="A0A5C5ZFU4"/>
<dbReference type="Pfam" id="PF02861">
    <property type="entry name" value="Clp_N"/>
    <property type="match status" value="1"/>
</dbReference>